<dbReference type="PROSITE" id="PS50908">
    <property type="entry name" value="RWD"/>
    <property type="match status" value="1"/>
</dbReference>
<dbReference type="PIRSF" id="PIRSF000660">
    <property type="entry name" value="Ser/Thr_PK_GCN2"/>
    <property type="match status" value="1"/>
</dbReference>
<dbReference type="CDD" id="cd23823">
    <property type="entry name" value="RWD_GCN2"/>
    <property type="match status" value="1"/>
</dbReference>
<proteinExistence type="inferred from homology"/>
<evidence type="ECO:0000256" key="7">
    <source>
        <dbReference type="ARBA" id="ARBA00037982"/>
    </source>
</evidence>
<dbReference type="SUPFAM" id="SSF54495">
    <property type="entry name" value="UBC-like"/>
    <property type="match status" value="1"/>
</dbReference>
<dbReference type="InterPro" id="IPR041715">
    <property type="entry name" value="HisRS-like_core"/>
</dbReference>
<evidence type="ECO:0000256" key="6">
    <source>
        <dbReference type="ARBA" id="ARBA00022840"/>
    </source>
</evidence>
<dbReference type="EC" id="2.7.11.1" evidence="1"/>
<dbReference type="Gene3D" id="3.30.200.20">
    <property type="entry name" value="Phosphorylase Kinase, domain 1"/>
    <property type="match status" value="1"/>
</dbReference>
<feature type="coiled-coil region" evidence="10">
    <location>
        <begin position="135"/>
        <end position="173"/>
    </location>
</feature>
<dbReference type="PROSITE" id="PS00108">
    <property type="entry name" value="PROTEIN_KINASE_ST"/>
    <property type="match status" value="1"/>
</dbReference>
<keyword evidence="6" id="KW-0067">ATP-binding</keyword>
<keyword evidence="10" id="KW-0175">Coiled coil</keyword>
<dbReference type="SUPFAM" id="SSF56112">
    <property type="entry name" value="Protein kinase-like (PK-like)"/>
    <property type="match status" value="2"/>
</dbReference>
<evidence type="ECO:0000313" key="12">
    <source>
        <dbReference type="EMBL" id="CAD7226045.1"/>
    </source>
</evidence>
<keyword evidence="5" id="KW-0418">Kinase</keyword>
<dbReference type="InterPro" id="IPR017441">
    <property type="entry name" value="Protein_kinase_ATP_BS"/>
</dbReference>
<keyword evidence="4" id="KW-0547">Nucleotide-binding</keyword>
<dbReference type="PROSITE" id="PS00107">
    <property type="entry name" value="PROTEIN_KINASE_ATP"/>
    <property type="match status" value="1"/>
</dbReference>
<feature type="compositionally biased region" description="Polar residues" evidence="11">
    <location>
        <begin position="615"/>
        <end position="625"/>
    </location>
</feature>
<evidence type="ECO:0000256" key="1">
    <source>
        <dbReference type="ARBA" id="ARBA00012513"/>
    </source>
</evidence>
<dbReference type="Gene3D" id="3.30.930.10">
    <property type="entry name" value="Bira Bifunctional Protein, Domain 2"/>
    <property type="match status" value="1"/>
</dbReference>
<evidence type="ECO:0000256" key="5">
    <source>
        <dbReference type="ARBA" id="ARBA00022777"/>
    </source>
</evidence>
<comment type="catalytic activity">
    <reaction evidence="8">
        <text>L-threonyl-[protein] + ATP = O-phospho-L-threonyl-[protein] + ADP + H(+)</text>
        <dbReference type="Rhea" id="RHEA:46608"/>
        <dbReference type="Rhea" id="RHEA-COMP:11060"/>
        <dbReference type="Rhea" id="RHEA-COMP:11605"/>
        <dbReference type="ChEBI" id="CHEBI:15378"/>
        <dbReference type="ChEBI" id="CHEBI:30013"/>
        <dbReference type="ChEBI" id="CHEBI:30616"/>
        <dbReference type="ChEBI" id="CHEBI:61977"/>
        <dbReference type="ChEBI" id="CHEBI:456216"/>
        <dbReference type="EC" id="2.7.11.1"/>
    </reaction>
</comment>
<dbReference type="PANTHER" id="PTHR11042:SF136">
    <property type="entry name" value="EIF-2-ALPHA KINASE GCN2"/>
    <property type="match status" value="1"/>
</dbReference>
<dbReference type="InterPro" id="IPR008271">
    <property type="entry name" value="Ser/Thr_kinase_AS"/>
</dbReference>
<feature type="compositionally biased region" description="Low complexity" evidence="11">
    <location>
        <begin position="1416"/>
        <end position="1427"/>
    </location>
</feature>
<dbReference type="OrthoDB" id="6778822at2759"/>
<dbReference type="InterPro" id="IPR011009">
    <property type="entry name" value="Kinase-like_dom_sf"/>
</dbReference>
<evidence type="ECO:0000256" key="9">
    <source>
        <dbReference type="ARBA" id="ARBA00048679"/>
    </source>
</evidence>
<evidence type="ECO:0000256" key="4">
    <source>
        <dbReference type="ARBA" id="ARBA00022741"/>
    </source>
</evidence>
<dbReference type="InterPro" id="IPR016135">
    <property type="entry name" value="UBQ-conjugating_enzyme/RWD"/>
</dbReference>
<dbReference type="SUPFAM" id="SSF55681">
    <property type="entry name" value="Class II aaRS and biotin synthetases"/>
    <property type="match status" value="1"/>
</dbReference>
<dbReference type="PANTHER" id="PTHR11042">
    <property type="entry name" value="EUKARYOTIC TRANSLATION INITIATION FACTOR 2-ALPHA KINASE EIF2-ALPHA KINASE -RELATED"/>
    <property type="match status" value="1"/>
</dbReference>
<feature type="compositionally biased region" description="Low complexity" evidence="11">
    <location>
        <begin position="597"/>
        <end position="607"/>
    </location>
</feature>
<dbReference type="Pfam" id="PF05773">
    <property type="entry name" value="RWD"/>
    <property type="match status" value="1"/>
</dbReference>
<dbReference type="InterPro" id="IPR006575">
    <property type="entry name" value="RWD_dom"/>
</dbReference>
<reference evidence="12" key="1">
    <citation type="submission" date="2020-11" db="EMBL/GenBank/DDBJ databases">
        <authorList>
            <person name="Tran Van P."/>
        </authorList>
    </citation>
    <scope>NUCLEOTIDE SEQUENCE</scope>
</reference>
<dbReference type="CDD" id="cd14046">
    <property type="entry name" value="STKc_EIF2AK4_GCN2_rpt2"/>
    <property type="match status" value="1"/>
</dbReference>
<feature type="region of interest" description="Disordered" evidence="11">
    <location>
        <begin position="1408"/>
        <end position="1427"/>
    </location>
</feature>
<dbReference type="Pfam" id="PF00069">
    <property type="entry name" value="Pkinase"/>
    <property type="match status" value="3"/>
</dbReference>
<evidence type="ECO:0000256" key="11">
    <source>
        <dbReference type="SAM" id="MobiDB-lite"/>
    </source>
</evidence>
<organism evidence="12">
    <name type="scientific">Cyprideis torosa</name>
    <dbReference type="NCBI Taxonomy" id="163714"/>
    <lineage>
        <taxon>Eukaryota</taxon>
        <taxon>Metazoa</taxon>
        <taxon>Ecdysozoa</taxon>
        <taxon>Arthropoda</taxon>
        <taxon>Crustacea</taxon>
        <taxon>Oligostraca</taxon>
        <taxon>Ostracoda</taxon>
        <taxon>Podocopa</taxon>
        <taxon>Podocopida</taxon>
        <taxon>Cytherocopina</taxon>
        <taxon>Cytheroidea</taxon>
        <taxon>Cytherideidae</taxon>
        <taxon>Cyprideis</taxon>
    </lineage>
</organism>
<dbReference type="InterPro" id="IPR045864">
    <property type="entry name" value="aa-tRNA-synth_II/BPL/LPL"/>
</dbReference>
<evidence type="ECO:0000256" key="8">
    <source>
        <dbReference type="ARBA" id="ARBA00047899"/>
    </source>
</evidence>
<dbReference type="InterPro" id="IPR050339">
    <property type="entry name" value="CC_SR_Kinase"/>
</dbReference>
<evidence type="ECO:0000256" key="3">
    <source>
        <dbReference type="ARBA" id="ARBA00022679"/>
    </source>
</evidence>
<dbReference type="FunFam" id="3.10.110.10:FF:000057">
    <property type="entry name" value="eukaryotic translation initiation factor 2-alpha kinase 4"/>
    <property type="match status" value="1"/>
</dbReference>
<dbReference type="Pfam" id="PF13393">
    <property type="entry name" value="tRNA-synt_His"/>
    <property type="match status" value="1"/>
</dbReference>
<dbReference type="SMART" id="SM00220">
    <property type="entry name" value="S_TKc"/>
    <property type="match status" value="1"/>
</dbReference>
<dbReference type="GO" id="GO:0004694">
    <property type="term" value="F:eukaryotic translation initiation factor 2alpha kinase activity"/>
    <property type="evidence" value="ECO:0007669"/>
    <property type="project" value="InterPro"/>
</dbReference>
<dbReference type="Gene3D" id="1.10.510.10">
    <property type="entry name" value="Transferase(Phosphotransferase) domain 1"/>
    <property type="match status" value="2"/>
</dbReference>
<keyword evidence="3" id="KW-0808">Transferase</keyword>
<dbReference type="EMBL" id="OB660729">
    <property type="protein sequence ID" value="CAD7226045.1"/>
    <property type="molecule type" value="Genomic_DNA"/>
</dbReference>
<protein>
    <recommendedName>
        <fullName evidence="1">non-specific serine/threonine protein kinase</fullName>
        <ecNumber evidence="1">2.7.11.1</ecNumber>
    </recommendedName>
</protein>
<dbReference type="GO" id="GO:0005737">
    <property type="term" value="C:cytoplasm"/>
    <property type="evidence" value="ECO:0007669"/>
    <property type="project" value="TreeGrafter"/>
</dbReference>
<evidence type="ECO:0000256" key="2">
    <source>
        <dbReference type="ARBA" id="ARBA00022527"/>
    </source>
</evidence>
<keyword evidence="2" id="KW-0723">Serine/threonine-protein kinase</keyword>
<dbReference type="SMART" id="SM00591">
    <property type="entry name" value="RWD"/>
    <property type="match status" value="1"/>
</dbReference>
<comment type="catalytic activity">
    <reaction evidence="9">
        <text>L-seryl-[protein] + ATP = O-phospho-L-seryl-[protein] + ADP + H(+)</text>
        <dbReference type="Rhea" id="RHEA:17989"/>
        <dbReference type="Rhea" id="RHEA-COMP:9863"/>
        <dbReference type="Rhea" id="RHEA-COMP:11604"/>
        <dbReference type="ChEBI" id="CHEBI:15378"/>
        <dbReference type="ChEBI" id="CHEBI:29999"/>
        <dbReference type="ChEBI" id="CHEBI:30616"/>
        <dbReference type="ChEBI" id="CHEBI:83421"/>
        <dbReference type="ChEBI" id="CHEBI:456216"/>
        <dbReference type="EC" id="2.7.11.1"/>
    </reaction>
</comment>
<sequence length="1550" mass="175848">MDDEDTTTVRQENEVEVLQSIYLGEFEDVRKADAWKVRRPPEFKLFLKPTESMGGPNAYAQIVLHLKCPENYPDVPPEIWLREAKGLSNDQVRDLHSQLKASAEELVGEVMALELARFVQDYLRDNARPPTKSFYDEMLSNQRKLEEEKQRQHEELLKQRKRMQEEERQKILETMAKRQEAIKEENKRVRLLSTGQHQGSCQVKVKGHGVVERGQCVEHDPRGFTVYGGFDSSKGIPLTIKEWVRHVPRVSKRAKKRGDDPRTDELNRFLQDVAAIESVLSSIRSLEVSDYVIPYHFFTHGHEKHGYVLRYMDPFPPSLTLQWHLDLRIAASESELKLYASDVLEGLSHLHENGIHHGDLRPSSLRVDGHGHIRIGDYQMLKLLTELSLSEAKGSGDNAEDNFDDFWKDPADWSPEQKDLRRSGIILFSLSQAKLIKDLALDIDYRIPEDLKDLISLLCSSQNTSAYVLLAHSFLKASEKTTQINRVRRDVIVNPDPADEAEIELPSMLTETSRLKSEFSVLKIIGMGGFGCVLKVRNKLDGNVYAIKRIELNPENRTLNRKITREVKLLSRLNHENVVRYYNSWIETARVENVEGTSTSTSYTASSKFDDHSSESNIKSDQSDGMSEFDVKFDGESGNFAAAAEDNSDSDSDLEGEDLFGTSFMVINNSSDDSVAFEDSCGLKQQSDASQSCDASKENVGEGQDTQPQKYKFIQAMYIQMEFCEKATLRNLIDGNLYRDKPNLWRLFHEIVEGLSHIHEQGMIHRDLKPVNLFLDAGGHIKIGDFGLATTDPLATSEPIESHELTNSTAHTGRIGTALYVAPELLARSVSGKLRYDQKVDLYSLGIIFFEMSYRPLKTGMERSRLIEGIRQPTPVFPDDFDGKKQMEIVKLLLQQDPSRRPSSKKLQELLPRKTDNKWYELVDRTIKAPESKEYKHLIQRCMSQVSSLVADASYDLYASKLFVTKKSSLALSHVIRILEKTFELHGAVRISPHLLQPRSKEQTLDGSVLLMDHAGDILYLPHNLRDPFLKLVARSNFGNLKRFDIGRVYRQTKVFGLHPRELFEAAFDIITFHPDPMADAEVLWIIQNALQTFPHLADRRLVITLNHVNIIKGVCAHFQLSTSITDKILRFLRSRVLCSGGKTEFQNQLMSFGLDVGGAEFLTTLFLTRTSVDDIKQTLKLVERSRSSFATKHVQQGLKDIDEVLKAMKLFSIDCQIRVAPGMLVSNLENYSGVMYEVELKNERGGLDVFAAGGRYDGLLQDYRRAYSLGMQTVRDSQQYGVGLSIALDKIIHGLLTSDSDGAVAVCDVFLFYSDEVTKSILINVAKELWNIGIRSYLSYEYLDSPEEAQVLASELGAGHVVYIRPSEPTGFRLRSLVRDKLAERRVKSQTELLEFFKAGKESENASFTSKTEGSSSQKSEAAVSSTGPQIRVNFVTEEKLSSNARRRYENQMHLQLGSVLEMFHAKNEILVLGVDIPLDVIKSIAAFTEFSSRQDLIESFHAVEERHPRYKKYFSLLRDELVSVRVSPKNKAIVVMFSLSDHGYKVLL</sequence>
<dbReference type="Gene3D" id="3.10.110.10">
    <property type="entry name" value="Ubiquitin Conjugating Enzyme"/>
    <property type="match status" value="1"/>
</dbReference>
<gene>
    <name evidence="12" type="ORF">CTOB1V02_LOCUS3971</name>
</gene>
<dbReference type="GO" id="GO:0000077">
    <property type="term" value="P:DNA damage checkpoint signaling"/>
    <property type="evidence" value="ECO:0007669"/>
    <property type="project" value="InterPro"/>
</dbReference>
<dbReference type="InterPro" id="IPR000719">
    <property type="entry name" value="Prot_kinase_dom"/>
</dbReference>
<dbReference type="GO" id="GO:0005634">
    <property type="term" value="C:nucleus"/>
    <property type="evidence" value="ECO:0007669"/>
    <property type="project" value="TreeGrafter"/>
</dbReference>
<dbReference type="GO" id="GO:0005524">
    <property type="term" value="F:ATP binding"/>
    <property type="evidence" value="ECO:0007669"/>
    <property type="project" value="UniProtKB-UniRule"/>
</dbReference>
<feature type="region of interest" description="Disordered" evidence="11">
    <location>
        <begin position="596"/>
        <end position="628"/>
    </location>
</feature>
<evidence type="ECO:0000256" key="10">
    <source>
        <dbReference type="SAM" id="Coils"/>
    </source>
</evidence>
<accession>A0A7R8W6U3</accession>
<dbReference type="PROSITE" id="PS50011">
    <property type="entry name" value="PROTEIN_KINASE_DOM"/>
    <property type="match status" value="2"/>
</dbReference>
<dbReference type="InterPro" id="IPR016255">
    <property type="entry name" value="Gcn2"/>
</dbReference>
<comment type="similarity">
    <text evidence="7">Belongs to the protein kinase superfamily. Ser/Thr protein kinase family. GCN2 subfamily.</text>
</comment>
<name>A0A7R8W6U3_9CRUS</name>